<dbReference type="GO" id="GO:0000155">
    <property type="term" value="F:phosphorelay sensor kinase activity"/>
    <property type="evidence" value="ECO:0007669"/>
    <property type="project" value="InterPro"/>
</dbReference>
<dbReference type="PROSITE" id="PS50109">
    <property type="entry name" value="HIS_KIN"/>
    <property type="match status" value="1"/>
</dbReference>
<accession>A0A562E2V5</accession>
<feature type="transmembrane region" description="Helical" evidence="12">
    <location>
        <begin position="20"/>
        <end position="44"/>
    </location>
</feature>
<dbReference type="Gene3D" id="1.10.287.130">
    <property type="match status" value="1"/>
</dbReference>
<dbReference type="SMART" id="SM00304">
    <property type="entry name" value="HAMP"/>
    <property type="match status" value="1"/>
</dbReference>
<evidence type="ECO:0000256" key="6">
    <source>
        <dbReference type="ARBA" id="ARBA00022679"/>
    </source>
</evidence>
<dbReference type="EMBL" id="VLJT01000027">
    <property type="protein sequence ID" value="TWH16097.1"/>
    <property type="molecule type" value="Genomic_DNA"/>
</dbReference>
<dbReference type="Pfam" id="PF02518">
    <property type="entry name" value="HATPase_c"/>
    <property type="match status" value="1"/>
</dbReference>
<dbReference type="SMART" id="SM00388">
    <property type="entry name" value="HisKA"/>
    <property type="match status" value="1"/>
</dbReference>
<dbReference type="PANTHER" id="PTHR45436">
    <property type="entry name" value="SENSOR HISTIDINE KINASE YKOH"/>
    <property type="match status" value="1"/>
</dbReference>
<dbReference type="InterPro" id="IPR003660">
    <property type="entry name" value="HAMP_dom"/>
</dbReference>
<feature type="domain" description="HAMP" evidence="14">
    <location>
        <begin position="199"/>
        <end position="261"/>
    </location>
</feature>
<evidence type="ECO:0000256" key="12">
    <source>
        <dbReference type="SAM" id="Phobius"/>
    </source>
</evidence>
<protein>
    <recommendedName>
        <fullName evidence="4">histidine kinase</fullName>
        <ecNumber evidence="4">2.7.13.3</ecNumber>
    </recommendedName>
</protein>
<dbReference type="SMART" id="SM00387">
    <property type="entry name" value="HATPase_c"/>
    <property type="match status" value="1"/>
</dbReference>
<dbReference type="PANTHER" id="PTHR45436:SF5">
    <property type="entry name" value="SENSOR HISTIDINE KINASE TRCS"/>
    <property type="match status" value="1"/>
</dbReference>
<evidence type="ECO:0000256" key="10">
    <source>
        <dbReference type="ARBA" id="ARBA00023012"/>
    </source>
</evidence>
<dbReference type="Proteomes" id="UP000317573">
    <property type="component" value="Unassembled WGS sequence"/>
</dbReference>
<dbReference type="FunFam" id="3.30.565.10:FF:000006">
    <property type="entry name" value="Sensor histidine kinase WalK"/>
    <property type="match status" value="1"/>
</dbReference>
<comment type="caution">
    <text evidence="15">The sequence shown here is derived from an EMBL/GenBank/DDBJ whole genome shotgun (WGS) entry which is preliminary data.</text>
</comment>
<name>A0A562E2V5_RHORH</name>
<evidence type="ECO:0000313" key="15">
    <source>
        <dbReference type="EMBL" id="TWH16097.1"/>
    </source>
</evidence>
<dbReference type="InterPro" id="IPR050428">
    <property type="entry name" value="TCS_sensor_his_kinase"/>
</dbReference>
<dbReference type="EC" id="2.7.13.3" evidence="4"/>
<evidence type="ECO:0000256" key="5">
    <source>
        <dbReference type="ARBA" id="ARBA00022553"/>
    </source>
</evidence>
<keyword evidence="8 15" id="KW-0418">Kinase</keyword>
<keyword evidence="9 12" id="KW-1133">Transmembrane helix</keyword>
<dbReference type="PROSITE" id="PS50885">
    <property type="entry name" value="HAMP"/>
    <property type="match status" value="1"/>
</dbReference>
<evidence type="ECO:0000256" key="1">
    <source>
        <dbReference type="ARBA" id="ARBA00000085"/>
    </source>
</evidence>
<reference evidence="15 16" key="1">
    <citation type="submission" date="2019-07" db="EMBL/GenBank/DDBJ databases">
        <title>Genome sequencing of lignin-degrading bacterial isolates.</title>
        <authorList>
            <person name="Gladden J."/>
        </authorList>
    </citation>
    <scope>NUCLEOTIDE SEQUENCE [LARGE SCALE GENOMIC DNA]</scope>
    <source>
        <strain evidence="15 16">J45</strain>
    </source>
</reference>
<keyword evidence="11 12" id="KW-0472">Membrane</keyword>
<evidence type="ECO:0000259" key="14">
    <source>
        <dbReference type="PROSITE" id="PS50885"/>
    </source>
</evidence>
<comment type="catalytic activity">
    <reaction evidence="1">
        <text>ATP + protein L-histidine = ADP + protein N-phospho-L-histidine.</text>
        <dbReference type="EC" id="2.7.13.3"/>
    </reaction>
</comment>
<evidence type="ECO:0000256" key="9">
    <source>
        <dbReference type="ARBA" id="ARBA00022989"/>
    </source>
</evidence>
<dbReference type="SUPFAM" id="SSF47384">
    <property type="entry name" value="Homodimeric domain of signal transducing histidine kinase"/>
    <property type="match status" value="1"/>
</dbReference>
<dbReference type="GO" id="GO:0005509">
    <property type="term" value="F:calcium ion binding"/>
    <property type="evidence" value="ECO:0007669"/>
    <property type="project" value="UniProtKB-ARBA"/>
</dbReference>
<proteinExistence type="predicted"/>
<dbReference type="InterPro" id="IPR004358">
    <property type="entry name" value="Sig_transdc_His_kin-like_C"/>
</dbReference>
<evidence type="ECO:0000256" key="4">
    <source>
        <dbReference type="ARBA" id="ARBA00012438"/>
    </source>
</evidence>
<keyword evidence="7 12" id="KW-0812">Transmembrane</keyword>
<dbReference type="AlphaFoldDB" id="A0A562E2V5"/>
<feature type="transmembrane region" description="Helical" evidence="12">
    <location>
        <begin position="177"/>
        <end position="198"/>
    </location>
</feature>
<dbReference type="InterPro" id="IPR036097">
    <property type="entry name" value="HisK_dim/P_sf"/>
</dbReference>
<evidence type="ECO:0000256" key="2">
    <source>
        <dbReference type="ARBA" id="ARBA00001968"/>
    </source>
</evidence>
<keyword evidence="10" id="KW-0902">Two-component regulatory system</keyword>
<dbReference type="InterPro" id="IPR036890">
    <property type="entry name" value="HATPase_C_sf"/>
</dbReference>
<dbReference type="Gene3D" id="6.10.340.10">
    <property type="match status" value="1"/>
</dbReference>
<dbReference type="InterPro" id="IPR005467">
    <property type="entry name" value="His_kinase_dom"/>
</dbReference>
<dbReference type="InterPro" id="IPR003661">
    <property type="entry name" value="HisK_dim/P_dom"/>
</dbReference>
<keyword evidence="6" id="KW-0808">Transferase</keyword>
<evidence type="ECO:0000313" key="16">
    <source>
        <dbReference type="Proteomes" id="UP000317573"/>
    </source>
</evidence>
<dbReference type="Gene3D" id="3.30.565.10">
    <property type="entry name" value="Histidine kinase-like ATPase, C-terminal domain"/>
    <property type="match status" value="1"/>
</dbReference>
<dbReference type="CDD" id="cd00082">
    <property type="entry name" value="HisKA"/>
    <property type="match status" value="1"/>
</dbReference>
<evidence type="ECO:0000256" key="3">
    <source>
        <dbReference type="ARBA" id="ARBA00004236"/>
    </source>
</evidence>
<evidence type="ECO:0000256" key="8">
    <source>
        <dbReference type="ARBA" id="ARBA00022777"/>
    </source>
</evidence>
<dbReference type="PRINTS" id="PR00344">
    <property type="entry name" value="BCTRLSENSOR"/>
</dbReference>
<comment type="cofactor">
    <cofactor evidence="2">
        <name>a divalent metal cation</name>
        <dbReference type="ChEBI" id="CHEBI:60240"/>
    </cofactor>
</comment>
<evidence type="ECO:0000256" key="7">
    <source>
        <dbReference type="ARBA" id="ARBA00022692"/>
    </source>
</evidence>
<feature type="domain" description="Histidine kinase" evidence="13">
    <location>
        <begin position="276"/>
        <end position="495"/>
    </location>
</feature>
<organism evidence="15 16">
    <name type="scientific">Rhodococcus rhodochrous J45</name>
    <dbReference type="NCBI Taxonomy" id="935266"/>
    <lineage>
        <taxon>Bacteria</taxon>
        <taxon>Bacillati</taxon>
        <taxon>Actinomycetota</taxon>
        <taxon>Actinomycetes</taxon>
        <taxon>Mycobacteriales</taxon>
        <taxon>Nocardiaceae</taxon>
        <taxon>Rhodococcus</taxon>
    </lineage>
</organism>
<dbReference type="FunFam" id="1.10.287.130:FF:000001">
    <property type="entry name" value="Two-component sensor histidine kinase"/>
    <property type="match status" value="1"/>
</dbReference>
<gene>
    <name evidence="15" type="ORF">L618_002900000330</name>
</gene>
<keyword evidence="5" id="KW-0597">Phosphoprotein</keyword>
<dbReference type="Pfam" id="PF00512">
    <property type="entry name" value="HisKA"/>
    <property type="match status" value="1"/>
</dbReference>
<dbReference type="InterPro" id="IPR003594">
    <property type="entry name" value="HATPase_dom"/>
</dbReference>
<sequence>MTWFGGFLRRRPWSLQRKLVAAMTTVMAVVLLVVGVVCVVTLHASVTTVVDKQLTSSMAAFRHAVDKYRDVTPGVGPNDEKPLTDFGGQAPGTVIMLLNDGVVTDSAVFSGSEPAPLNDEAISQIEGRDWADGERQDLAVAGLGHMRMQSVVHDENTTLVGGLSLAAASEAVVRESVVVSILALAALVTTVISTVLVVRFAFRPLSRVVATAKKVTDLPLGTGEAALSVRVAEPDTDPRTEVGKVGEALNRLLSHVDEALAVRVAADRRMKQFVTDASHELRTPLAAIQGYAELTRQDSDQLPEMTEYALARIESEAKRMSKLVADLLLLARLDEGQDLHTTCVDLADLLINAVNDARVSAPLHRWAVHVPESAIMVSGDSERLHQLVANLLSNARVHTPPGTDVVATLTTITDDRDRVTAELTIADNGPGIAPDLLNTLFQRFVRGDKARSRENDSTGLGLAIVSSIADAHAGEVSVESSAEGTTFRVRLSALGPSVMATVAHRVR</sequence>
<evidence type="ECO:0000256" key="11">
    <source>
        <dbReference type="ARBA" id="ARBA00023136"/>
    </source>
</evidence>
<comment type="subcellular location">
    <subcellularLocation>
        <location evidence="3">Cell membrane</location>
    </subcellularLocation>
</comment>
<evidence type="ECO:0000259" key="13">
    <source>
        <dbReference type="PROSITE" id="PS50109"/>
    </source>
</evidence>
<dbReference type="SUPFAM" id="SSF55874">
    <property type="entry name" value="ATPase domain of HSP90 chaperone/DNA topoisomerase II/histidine kinase"/>
    <property type="match status" value="1"/>
</dbReference>
<dbReference type="GO" id="GO:0005886">
    <property type="term" value="C:plasma membrane"/>
    <property type="evidence" value="ECO:0007669"/>
    <property type="project" value="UniProtKB-SubCell"/>
</dbReference>